<evidence type="ECO:0000313" key="23">
    <source>
        <dbReference type="EMBL" id="PNG99967.1"/>
    </source>
</evidence>
<dbReference type="EMBL" id="PGGS01001868">
    <property type="protein sequence ID" value="PNG99967.1"/>
    <property type="molecule type" value="Genomic_DNA"/>
</dbReference>
<keyword evidence="11 15" id="KW-0804">Transcription</keyword>
<evidence type="ECO:0000256" key="13">
    <source>
        <dbReference type="ARBA" id="ARBA00048552"/>
    </source>
</evidence>
<evidence type="ECO:0000256" key="8">
    <source>
        <dbReference type="ARBA" id="ARBA00022695"/>
    </source>
</evidence>
<dbReference type="Pfam" id="PF00562">
    <property type="entry name" value="RNA_pol_Rpb2_6"/>
    <property type="match status" value="1"/>
</dbReference>
<dbReference type="Proteomes" id="UP000236333">
    <property type="component" value="Unassembled WGS sequence"/>
</dbReference>
<keyword evidence="7 15" id="KW-0808">Transferase</keyword>
<dbReference type="InterPro" id="IPR015712">
    <property type="entry name" value="DNA-dir_RNA_pol_su2"/>
</dbReference>
<dbReference type="Gene3D" id="3.90.1100.10">
    <property type="match status" value="2"/>
</dbReference>
<dbReference type="InterPro" id="IPR007121">
    <property type="entry name" value="RNA_pol_bsu_CS"/>
</dbReference>
<organism evidence="23 24">
    <name type="scientific">Tetrabaena socialis</name>
    <dbReference type="NCBI Taxonomy" id="47790"/>
    <lineage>
        <taxon>Eukaryota</taxon>
        <taxon>Viridiplantae</taxon>
        <taxon>Chlorophyta</taxon>
        <taxon>core chlorophytes</taxon>
        <taxon>Chlorophyceae</taxon>
        <taxon>CS clade</taxon>
        <taxon>Chlamydomonadales</taxon>
        <taxon>Tetrabaenaceae</taxon>
        <taxon>Tetrabaena</taxon>
    </lineage>
</organism>
<evidence type="ECO:0000259" key="22">
    <source>
        <dbReference type="Pfam" id="PF04566"/>
    </source>
</evidence>
<dbReference type="AlphaFoldDB" id="A0A2J7ZI82"/>
<dbReference type="OrthoDB" id="10248617at2759"/>
<reference evidence="23 24" key="1">
    <citation type="journal article" date="2017" name="Mol. Biol. Evol.">
        <title>The 4-celled Tetrabaena socialis nuclear genome reveals the essential components for genetic control of cell number at the origin of multicellularity in the volvocine lineage.</title>
        <authorList>
            <person name="Featherston J."/>
            <person name="Arakaki Y."/>
            <person name="Hanschen E.R."/>
            <person name="Ferris P.J."/>
            <person name="Michod R.E."/>
            <person name="Olson B.J.S.C."/>
            <person name="Nozaki H."/>
            <person name="Durand P.M."/>
        </authorList>
    </citation>
    <scope>NUCLEOTIDE SEQUENCE [LARGE SCALE GENOMIC DNA]</scope>
    <source>
        <strain evidence="23 24">NIES-571</strain>
    </source>
</reference>
<dbReference type="InterPro" id="IPR007120">
    <property type="entry name" value="DNA-dir_RNAP_su2_dom"/>
</dbReference>
<name>A0A2J7ZI82_9CHLO</name>
<evidence type="ECO:0000256" key="6">
    <source>
        <dbReference type="ARBA" id="ARBA00022640"/>
    </source>
</evidence>
<dbReference type="InterPro" id="IPR014724">
    <property type="entry name" value="RNA_pol_RPB2_OB-fold"/>
</dbReference>
<evidence type="ECO:0000256" key="15">
    <source>
        <dbReference type="RuleBase" id="RU363031"/>
    </source>
</evidence>
<feature type="domain" description="RNA polymerase Rpb2" evidence="21">
    <location>
        <begin position="495"/>
        <end position="559"/>
    </location>
</feature>
<comment type="similarity">
    <text evidence="3 14">Belongs to the RNA polymerase beta chain family.</text>
</comment>
<keyword evidence="24" id="KW-1185">Reference proteome</keyword>
<dbReference type="PROSITE" id="PS01166">
    <property type="entry name" value="RNA_POL_BETA"/>
    <property type="match status" value="1"/>
</dbReference>
<evidence type="ECO:0000256" key="7">
    <source>
        <dbReference type="ARBA" id="ARBA00022679"/>
    </source>
</evidence>
<dbReference type="GO" id="GO:0046872">
    <property type="term" value="F:metal ion binding"/>
    <property type="evidence" value="ECO:0007669"/>
    <property type="project" value="UniProtKB-KW"/>
</dbReference>
<dbReference type="CDD" id="cd00653">
    <property type="entry name" value="RNA_pol_B_RPB2"/>
    <property type="match status" value="1"/>
</dbReference>
<dbReference type="GO" id="GO:0000428">
    <property type="term" value="C:DNA-directed RNA polymerase complex"/>
    <property type="evidence" value="ECO:0007669"/>
    <property type="project" value="UniProtKB-KW"/>
</dbReference>
<dbReference type="Pfam" id="PF04566">
    <property type="entry name" value="RNA_pol_Rpb2_4"/>
    <property type="match status" value="1"/>
</dbReference>
<evidence type="ECO:0000256" key="9">
    <source>
        <dbReference type="ARBA" id="ARBA00022723"/>
    </source>
</evidence>
<feature type="domain" description="RNA polymerase beta subunit protrusion" evidence="20">
    <location>
        <begin position="29"/>
        <end position="442"/>
    </location>
</feature>
<dbReference type="EC" id="2.7.7.6" evidence="15"/>
<keyword evidence="9" id="KW-0479">Metal-binding</keyword>
<feature type="domain" description="RNA polymerase Rpb2" evidence="18">
    <location>
        <begin position="1146"/>
        <end position="1236"/>
    </location>
</feature>
<dbReference type="GO" id="GO:0032549">
    <property type="term" value="F:ribonucleoside binding"/>
    <property type="evidence" value="ECO:0007669"/>
    <property type="project" value="InterPro"/>
</dbReference>
<evidence type="ECO:0000256" key="5">
    <source>
        <dbReference type="ARBA" id="ARBA00022528"/>
    </source>
</evidence>
<dbReference type="Gene3D" id="2.40.270.10">
    <property type="entry name" value="DNA-directed RNA polymerase, subunit 2, domain 6"/>
    <property type="match status" value="1"/>
</dbReference>
<evidence type="ECO:0000259" key="21">
    <source>
        <dbReference type="Pfam" id="PF04565"/>
    </source>
</evidence>
<keyword evidence="16" id="KW-0175">Coiled coil</keyword>
<evidence type="ECO:0000259" key="19">
    <source>
        <dbReference type="Pfam" id="PF04561"/>
    </source>
</evidence>
<comment type="function">
    <text evidence="1 15">DNA-dependent RNA polymerase catalyzes the transcription of DNA into RNA using the four ribonucleoside triphosphates as substrates.</text>
</comment>
<comment type="subcellular location">
    <subcellularLocation>
        <location evidence="2">Plastid</location>
        <location evidence="2">Chloroplast</location>
    </subcellularLocation>
</comment>
<feature type="domain" description="DNA-directed RNA polymerase subunit 2 hybrid-binding" evidence="17">
    <location>
        <begin position="773"/>
        <end position="1144"/>
    </location>
</feature>
<feature type="domain" description="RNA polymerase Rpb2" evidence="19">
    <location>
        <begin position="233"/>
        <end position="411"/>
    </location>
</feature>
<dbReference type="PANTHER" id="PTHR20856">
    <property type="entry name" value="DNA-DIRECTED RNA POLYMERASE I SUBUNIT 2"/>
    <property type="match status" value="1"/>
</dbReference>
<keyword evidence="4 15" id="KW-0240">DNA-directed RNA polymerase</keyword>
<evidence type="ECO:0000256" key="12">
    <source>
        <dbReference type="ARBA" id="ARBA00026088"/>
    </source>
</evidence>
<dbReference type="InterPro" id="IPR007644">
    <property type="entry name" value="RNA_pol_bsu_protrusion"/>
</dbReference>
<dbReference type="GO" id="GO:0006351">
    <property type="term" value="P:DNA-templated transcription"/>
    <property type="evidence" value="ECO:0007669"/>
    <property type="project" value="InterPro"/>
</dbReference>
<comment type="subunit">
    <text evidence="12">In plastids the minimal PEP RNA polymerase catalytic core is composed of four subunits: alpha, beta, beta', and beta''. When a (nuclear-encoded) sigma factor is associated with the core the holoenzyme is formed, which can initiate transcription.</text>
</comment>
<protein>
    <recommendedName>
        <fullName evidence="15">DNA-directed RNA polymerase subunit beta</fullName>
        <ecNumber evidence="15">2.7.7.6</ecNumber>
    </recommendedName>
</protein>
<keyword evidence="10" id="KW-0862">Zinc</keyword>
<evidence type="ECO:0000256" key="4">
    <source>
        <dbReference type="ARBA" id="ARBA00022478"/>
    </source>
</evidence>
<keyword evidence="6" id="KW-0934">Plastid</keyword>
<dbReference type="Gene3D" id="3.90.1800.10">
    <property type="entry name" value="RNA polymerase alpha subunit dimerisation domain"/>
    <property type="match status" value="1"/>
</dbReference>
<evidence type="ECO:0000259" key="20">
    <source>
        <dbReference type="Pfam" id="PF04563"/>
    </source>
</evidence>
<evidence type="ECO:0000256" key="2">
    <source>
        <dbReference type="ARBA" id="ARBA00004229"/>
    </source>
</evidence>
<dbReference type="GO" id="GO:0003899">
    <property type="term" value="F:DNA-directed RNA polymerase activity"/>
    <property type="evidence" value="ECO:0007669"/>
    <property type="project" value="UniProtKB-EC"/>
</dbReference>
<evidence type="ECO:0000256" key="10">
    <source>
        <dbReference type="ARBA" id="ARBA00022833"/>
    </source>
</evidence>
<evidence type="ECO:0000256" key="3">
    <source>
        <dbReference type="ARBA" id="ARBA00006835"/>
    </source>
</evidence>
<evidence type="ECO:0000313" key="24">
    <source>
        <dbReference type="Proteomes" id="UP000236333"/>
    </source>
</evidence>
<dbReference type="InterPro" id="IPR007645">
    <property type="entry name" value="RNA_pol_Rpb2_3"/>
</dbReference>
<dbReference type="GO" id="GO:0009507">
    <property type="term" value="C:chloroplast"/>
    <property type="evidence" value="ECO:0007669"/>
    <property type="project" value="UniProtKB-SubCell"/>
</dbReference>
<evidence type="ECO:0000256" key="16">
    <source>
        <dbReference type="SAM" id="Coils"/>
    </source>
</evidence>
<comment type="catalytic activity">
    <reaction evidence="13 15">
        <text>RNA(n) + a ribonucleoside 5'-triphosphate = RNA(n+1) + diphosphate</text>
        <dbReference type="Rhea" id="RHEA:21248"/>
        <dbReference type="Rhea" id="RHEA-COMP:14527"/>
        <dbReference type="Rhea" id="RHEA-COMP:17342"/>
        <dbReference type="ChEBI" id="CHEBI:33019"/>
        <dbReference type="ChEBI" id="CHEBI:61557"/>
        <dbReference type="ChEBI" id="CHEBI:140395"/>
        <dbReference type="EC" id="2.7.7.6"/>
    </reaction>
</comment>
<accession>A0A2J7ZI82</accession>
<dbReference type="InterPro" id="IPR007641">
    <property type="entry name" value="RNA_pol_Rpb2_7"/>
</dbReference>
<dbReference type="GO" id="GO:0003677">
    <property type="term" value="F:DNA binding"/>
    <property type="evidence" value="ECO:0007669"/>
    <property type="project" value="InterPro"/>
</dbReference>
<keyword evidence="8 15" id="KW-0548">Nucleotidyltransferase</keyword>
<dbReference type="InterPro" id="IPR037033">
    <property type="entry name" value="DNA-dir_RNAP_su2_hyb_sf"/>
</dbReference>
<gene>
    <name evidence="23" type="ORF">TSOC_014237</name>
</gene>
<evidence type="ECO:0000259" key="18">
    <source>
        <dbReference type="Pfam" id="PF04560"/>
    </source>
</evidence>
<dbReference type="Gene3D" id="3.90.1110.10">
    <property type="entry name" value="RNA polymerase Rpb2, domain 2"/>
    <property type="match status" value="1"/>
</dbReference>
<sequence>MDTSPLTEQQLQKITRILLQRYVRENNIIVRHQIDSFDDFILHKLEQIISSFNPIDVNEQYLPDRSLFKHRVIISIENPTLMRPTITEKDGQQKIMMPNDARLRNMTYSSQLMVDVAVTAKVLNMDTNEYHEESRRLTCVSLGKIPIMVHSRYCNLRQNMSMSPYDECRFDYGGYFIINGNEKVIIAQDRIAENKVFVFVNNKATLYSHVAEVRSVSERRFGIPKTTAVKLSTRGNQFGKYIRVNVHHMKHEIPLFILFRALGIESDQDIVKHIFADVTDPIVNELAGSMDEASSVRTRSDALAYLTKFIYNSTSTYASKPAPVPVAAEEVSELTDVPEVAVPVVVVMSRPAVNKYDVVMNMLEHELFPHIGTDLYIKAVYLGFMVRKLLRCSLGEWSLDDRDSYVNKRIDTPGILIANLFRQYYAKAVKDMRNLILKDVVNWPWRATNKLINVITKNNVYKLIKPTIIESGLKYGLATGNWGVKSSRQRQGVAQVLNRMTYLSTLSHLRRINTPIEKTGKLVQPRKLHPTQWGVICPSETPEGASVGLVKNLAMTTTITIASNALHVRQLLLDLGARRFEAGCDISSFMSKTFIFINGSIMGVHDDPPTLYHALKRAKRSGRIHVHTGVVWNIFQNLISICTEGGRCCRPLYILGGDGRSTRITPSLASRVGIVGDLRADQSPSWAQLVLGRWRTDAEDAERQLERLTLDQENMDEHGRGRANMEEPDESIIEYMDVEETNCSMIAMTLSSMSAAMRYTHLELDPSLMLGAIAGTIPFSDHNQAPRNTYQSAMGKQAISVYASNFRHRFDTVGHVLNYPQRPLVSTQMSSLLHGNDLPSGINAIVAIATYTGFNQEDSVIMNRSAVERGLFVSTVFKTYREQNNKNHSTGEEEFFCRPDEATASLKPFNYDKLGPDGFVPEDSFVDAGDVIIGKCMPQKFGNSITNKDTSVMLKSNERGYIDRNCHNDNYFTNVNGDGYTFAKVRIRHERCPTIGDKFSSRHGQKGTMGMNFRMEDMPFTSDGLVPDIIVNPHAIPSRMTIGQLMECILGTACVTYGAFGDATPFTGTTVEHIGDLLQKAGHSRLGNHVLYNSRTGEQITTTIFMGPTYYQRLKHMVEDKIHSRSSNGPVVLLTRQPAEGRARDGGLRLGEMEIECQWSHGMLHFLKERFMECSDNYRVFTCRKCGMIAVCNPDKKIFSCRICKNITSFAEVRLPYACKLLLQEIQTMGIGAKFLTD</sequence>
<dbReference type="SUPFAM" id="SSF64484">
    <property type="entry name" value="beta and beta-prime subunits of DNA dependent RNA-polymerase"/>
    <property type="match status" value="1"/>
</dbReference>
<keyword evidence="5" id="KW-0150">Chloroplast</keyword>
<dbReference type="Pfam" id="PF04560">
    <property type="entry name" value="RNA_pol_Rpb2_7"/>
    <property type="match status" value="1"/>
</dbReference>
<dbReference type="Pfam" id="PF04563">
    <property type="entry name" value="RNA_pol_Rpb2_1"/>
    <property type="match status" value="1"/>
</dbReference>
<comment type="caution">
    <text evidence="23">The sequence shown here is derived from an EMBL/GenBank/DDBJ whole genome shotgun (WGS) entry which is preliminary data.</text>
</comment>
<dbReference type="InterPro" id="IPR037034">
    <property type="entry name" value="RNA_pol_Rpb2_2_sf"/>
</dbReference>
<evidence type="ECO:0000256" key="1">
    <source>
        <dbReference type="ARBA" id="ARBA00004026"/>
    </source>
</evidence>
<feature type="domain" description="RNA polymerase Rpb2" evidence="22">
    <location>
        <begin position="595"/>
        <end position="654"/>
    </location>
</feature>
<dbReference type="Pfam" id="PF04565">
    <property type="entry name" value="RNA_pol_Rpb2_3"/>
    <property type="match status" value="1"/>
</dbReference>
<proteinExistence type="inferred from homology"/>
<dbReference type="InterPro" id="IPR007646">
    <property type="entry name" value="RNA_pol_Rpb2_4"/>
</dbReference>
<dbReference type="InterPro" id="IPR007642">
    <property type="entry name" value="RNA_pol_Rpb2_2"/>
</dbReference>
<dbReference type="Pfam" id="PF04561">
    <property type="entry name" value="RNA_pol_Rpb2_2"/>
    <property type="match status" value="1"/>
</dbReference>
<feature type="coiled-coil region" evidence="16">
    <location>
        <begin position="691"/>
        <end position="718"/>
    </location>
</feature>
<evidence type="ECO:0000256" key="11">
    <source>
        <dbReference type="ARBA" id="ARBA00023163"/>
    </source>
</evidence>
<evidence type="ECO:0000259" key="17">
    <source>
        <dbReference type="Pfam" id="PF00562"/>
    </source>
</evidence>
<evidence type="ECO:0000256" key="14">
    <source>
        <dbReference type="RuleBase" id="RU000434"/>
    </source>
</evidence>
<dbReference type="Gene3D" id="2.40.50.150">
    <property type="match status" value="1"/>
</dbReference>